<keyword evidence="9" id="KW-1185">Reference proteome</keyword>
<keyword evidence="4 5" id="KW-0472">Membrane</keyword>
<dbReference type="Pfam" id="PF01925">
    <property type="entry name" value="TauE"/>
    <property type="match status" value="1"/>
</dbReference>
<comment type="subcellular location">
    <subcellularLocation>
        <location evidence="5">Cell membrane</location>
        <topology evidence="5">Multi-pass membrane protein</topology>
    </subcellularLocation>
    <subcellularLocation>
        <location evidence="1">Membrane</location>
        <topology evidence="1">Multi-pass membrane protein</topology>
    </subcellularLocation>
</comment>
<proteinExistence type="inferred from homology"/>
<evidence type="ECO:0000256" key="2">
    <source>
        <dbReference type="ARBA" id="ARBA00022692"/>
    </source>
</evidence>
<evidence type="ECO:0000256" key="3">
    <source>
        <dbReference type="ARBA" id="ARBA00022989"/>
    </source>
</evidence>
<keyword evidence="3 5" id="KW-1133">Transmembrane helix</keyword>
<organism evidence="7 8">
    <name type="scientific">Vulcanisaeta souniana JCM 11219</name>
    <dbReference type="NCBI Taxonomy" id="1293586"/>
    <lineage>
        <taxon>Archaea</taxon>
        <taxon>Thermoproteota</taxon>
        <taxon>Thermoprotei</taxon>
        <taxon>Thermoproteales</taxon>
        <taxon>Thermoproteaceae</taxon>
        <taxon>Vulcanisaeta</taxon>
    </lineage>
</organism>
<accession>A0A830E361</accession>
<evidence type="ECO:0000313" key="6">
    <source>
        <dbReference type="EMBL" id="BDR93170.1"/>
    </source>
</evidence>
<dbReference type="RefSeq" id="WP_188603276.1">
    <property type="nucleotide sequence ID" value="NZ_AP026830.1"/>
</dbReference>
<dbReference type="EMBL" id="BMNM01000005">
    <property type="protein sequence ID" value="GGI78199.1"/>
    <property type="molecule type" value="Genomic_DNA"/>
</dbReference>
<name>A0A830E361_9CREN</name>
<dbReference type="OrthoDB" id="28446at2157"/>
<evidence type="ECO:0000313" key="8">
    <source>
        <dbReference type="Proteomes" id="UP000657075"/>
    </source>
</evidence>
<comment type="similarity">
    <text evidence="5">Belongs to the 4-toluene sulfonate uptake permease (TSUP) (TC 2.A.102) family.</text>
</comment>
<dbReference type="PANTHER" id="PTHR43483">
    <property type="entry name" value="MEMBRANE TRANSPORTER PROTEIN HI_0806-RELATED"/>
    <property type="match status" value="1"/>
</dbReference>
<dbReference type="Proteomes" id="UP000657075">
    <property type="component" value="Unassembled WGS sequence"/>
</dbReference>
<feature type="transmembrane region" description="Helical" evidence="5">
    <location>
        <begin position="230"/>
        <end position="247"/>
    </location>
</feature>
<reference evidence="9" key="3">
    <citation type="submission" date="2022-09" db="EMBL/GenBank/DDBJ databases">
        <title>Complete genome sequence of Vulcanisaeta souniana.</title>
        <authorList>
            <person name="Kato S."/>
            <person name="Itoh T."/>
            <person name="Ohkuma M."/>
        </authorList>
    </citation>
    <scope>NUCLEOTIDE SEQUENCE [LARGE SCALE GENOMIC DNA]</scope>
    <source>
        <strain evidence="9">JCM 11219</strain>
    </source>
</reference>
<evidence type="ECO:0000256" key="5">
    <source>
        <dbReference type="RuleBase" id="RU363041"/>
    </source>
</evidence>
<feature type="transmembrane region" description="Helical" evidence="5">
    <location>
        <begin position="259"/>
        <end position="276"/>
    </location>
</feature>
<feature type="transmembrane region" description="Helical" evidence="5">
    <location>
        <begin position="73"/>
        <end position="95"/>
    </location>
</feature>
<reference evidence="7" key="1">
    <citation type="journal article" date="2014" name="Int. J. Syst. Evol. Microbiol.">
        <title>Complete genome sequence of Corynebacterium casei LMG S-19264T (=DSM 44701T), isolated from a smear-ripened cheese.</title>
        <authorList>
            <consortium name="US DOE Joint Genome Institute (JGI-PGF)"/>
            <person name="Walter F."/>
            <person name="Albersmeier A."/>
            <person name="Kalinowski J."/>
            <person name="Ruckert C."/>
        </authorList>
    </citation>
    <scope>NUCLEOTIDE SEQUENCE</scope>
    <source>
        <strain evidence="7">JCM 11219</strain>
    </source>
</reference>
<feature type="transmembrane region" description="Helical" evidence="5">
    <location>
        <begin position="163"/>
        <end position="187"/>
    </location>
</feature>
<dbReference type="GeneID" id="76207805"/>
<dbReference type="PANTHER" id="PTHR43483:SF3">
    <property type="entry name" value="MEMBRANE TRANSPORTER PROTEIN HI_0806-RELATED"/>
    <property type="match status" value="1"/>
</dbReference>
<evidence type="ECO:0000256" key="1">
    <source>
        <dbReference type="ARBA" id="ARBA00004141"/>
    </source>
</evidence>
<dbReference type="InterPro" id="IPR002781">
    <property type="entry name" value="TM_pro_TauE-like"/>
</dbReference>
<evidence type="ECO:0000313" key="7">
    <source>
        <dbReference type="EMBL" id="GGI78199.1"/>
    </source>
</evidence>
<protein>
    <recommendedName>
        <fullName evidence="5">Probable membrane transporter protein</fullName>
    </recommendedName>
</protein>
<reference evidence="6" key="4">
    <citation type="journal article" date="2023" name="Microbiol. Resour. Announc.">
        <title>Complete Genome Sequence of Vulcanisaeta souniana Strain IC-059, a Hyperthermophilic Archaeon Isolated from Hot Spring Water in Japan.</title>
        <authorList>
            <person name="Kato S."/>
            <person name="Itoh T."/>
            <person name="Wu L."/>
            <person name="Ma J."/>
            <person name="Ohkuma M."/>
        </authorList>
    </citation>
    <scope>NUCLEOTIDE SEQUENCE</scope>
    <source>
        <strain evidence="6">JCM 11219</strain>
    </source>
</reference>
<sequence length="281" mass="29963">MSINLPQLIELFMAALAISFITSQGGISGAYLLLPIQSCILNTVNPVISGTNLLYNLISIPLSIHEYFRERRIAASFTSILVIGASAGAVVGTWLRGHYLTGGYTFSYFMGAVLLALAAELILSSTLLIRRVRTYETVVRCSRDKTSLVITTNKSNTYRVNTILLVIITVLVGMASGAYGIGGASILSPILIGPMGLPAYIVSGPTLMVTLVVSLIGVLSYAYLGYPPDVINGLSMGLGGMIGIYLGTITQRRLPERHIKLTVAAATAAMGIYTILRVSRI</sequence>
<dbReference type="EMBL" id="AP026830">
    <property type="protein sequence ID" value="BDR93170.1"/>
    <property type="molecule type" value="Genomic_DNA"/>
</dbReference>
<evidence type="ECO:0000256" key="4">
    <source>
        <dbReference type="ARBA" id="ARBA00023136"/>
    </source>
</evidence>
<keyword evidence="5" id="KW-1003">Cell membrane</keyword>
<feature type="transmembrane region" description="Helical" evidence="5">
    <location>
        <begin position="199"/>
        <end position="223"/>
    </location>
</feature>
<evidence type="ECO:0000313" key="9">
    <source>
        <dbReference type="Proteomes" id="UP001060771"/>
    </source>
</evidence>
<dbReference type="GO" id="GO:0005886">
    <property type="term" value="C:plasma membrane"/>
    <property type="evidence" value="ECO:0007669"/>
    <property type="project" value="UniProtKB-SubCell"/>
</dbReference>
<keyword evidence="2 5" id="KW-0812">Transmembrane</keyword>
<gene>
    <name evidence="7" type="ORF">GCM10007112_13720</name>
    <name evidence="6" type="ORF">Vsou_22630</name>
</gene>
<dbReference type="Proteomes" id="UP001060771">
    <property type="component" value="Chromosome"/>
</dbReference>
<feature type="transmembrane region" description="Helical" evidence="5">
    <location>
        <begin position="107"/>
        <end position="129"/>
    </location>
</feature>
<dbReference type="AlphaFoldDB" id="A0A830E361"/>
<reference evidence="7" key="2">
    <citation type="submission" date="2020-09" db="EMBL/GenBank/DDBJ databases">
        <authorList>
            <person name="Sun Q."/>
            <person name="Ohkuma M."/>
        </authorList>
    </citation>
    <scope>NUCLEOTIDE SEQUENCE</scope>
    <source>
        <strain evidence="7">JCM 11219</strain>
    </source>
</reference>
<feature type="transmembrane region" description="Helical" evidence="5">
    <location>
        <begin position="12"/>
        <end position="34"/>
    </location>
</feature>